<feature type="transmembrane region" description="Helical" evidence="11">
    <location>
        <begin position="240"/>
        <end position="261"/>
    </location>
</feature>
<evidence type="ECO:0000256" key="2">
    <source>
        <dbReference type="ARBA" id="ARBA00008017"/>
    </source>
</evidence>
<dbReference type="InterPro" id="IPR006685">
    <property type="entry name" value="MscS_channel_2nd"/>
</dbReference>
<dbReference type="InterPro" id="IPR023408">
    <property type="entry name" value="MscS_beta-dom_sf"/>
</dbReference>
<sequence length="809" mass="91946">MATHQEEGIRINSQHCRETSLDSWAEAFHHNTDKMHNNDDLFLDIDFDDPDNNNNASSSNDAVVDIRLDEKHKTNPSPSSSSSSDRNRSPFLSRRRSTAVPPDDDGGEEIVDAGSSHVLRCSASLQRRYSNLGTAKTKSRLLDPPAGGSGMMMRSGPTKSGTRVGGGGGGQGGDEEEEDPLFDGGDLPEEYRTERIGLVAIAEWISLLLITAALACSLAIPHLKFKKFRGLSLWKWEVLVMVLICGGLVSEWGIKLSVLIIERNFVMRKRVLYFVYGVRKAVRNCIWLGLVLIAWRSMFDNEVEGHRNGFLRYVNRMMVCMLVGSIIWLVKTLMVKVLASSFHVTAFFDRIHESLFNQYVIEKLSGPALVEIRYKQEEEERTRAEICRLEKAGATLPQDLKRTCRGRPAKTVSFKISGEELKRADDGDKISMSELQRLNHRNVSAWSMKRLMRIVKHGVLRTLDERVLDSSKGDESETATQIRSEREAIAAARKIFRNVAKPRSKFIYLDDLRRFLVEEEALKTLNLVEGSSESERISKTSLKSWVVNSFLERRALALTLNDTKTAVRKLHQMVNVIVGIVILIICLMILQIATGRFFLYLSSQIVVVAFIFGNTCKTIFESIIFVFVIHPFDVGDRCEVDNVQMVVEEMNILTTIFLRYDNQKITYPNSTLSTRPISNYYRSPDMGDSVDFSVHIATPAEKIGVMRQRIINYIESRSDHWYPEPAVVLMNFEKLHALQMSVWLRHRMNHQNMGEKCKRRALLVEEMVKIFKDLDIEYRLYPIDINVRAMPQANPTSGTSWTSPNPPTI</sequence>
<dbReference type="InterPro" id="IPR010920">
    <property type="entry name" value="LSM_dom_sf"/>
</dbReference>
<feature type="transmembrane region" description="Helical" evidence="11">
    <location>
        <begin position="605"/>
        <end position="629"/>
    </location>
</feature>
<evidence type="ECO:0000256" key="6">
    <source>
        <dbReference type="ARBA" id="ARBA00023065"/>
    </source>
</evidence>
<dbReference type="SUPFAM" id="SSF50182">
    <property type="entry name" value="Sm-like ribonucleoproteins"/>
    <property type="match status" value="1"/>
</dbReference>
<feature type="region of interest" description="Disordered" evidence="10">
    <location>
        <begin position="71"/>
        <end position="111"/>
    </location>
</feature>
<dbReference type="GO" id="GO:0005886">
    <property type="term" value="C:plasma membrane"/>
    <property type="evidence" value="ECO:0007669"/>
    <property type="project" value="UniProtKB-UniRule"/>
</dbReference>
<dbReference type="PANTHER" id="PTHR31618:SF16">
    <property type="entry name" value="MECHANOSENSITIVE ION CHANNEL PROTEIN"/>
    <property type="match status" value="1"/>
</dbReference>
<name>S8CKG0_9LAMI</name>
<keyword evidence="6" id="KW-0406">Ion transport</keyword>
<dbReference type="PIRSF" id="PIRSF017209">
    <property type="entry name" value="Memb_At2g17000_prd"/>
    <property type="match status" value="1"/>
</dbReference>
<feature type="compositionally biased region" description="Acidic residues" evidence="10">
    <location>
        <begin position="102"/>
        <end position="111"/>
    </location>
</feature>
<organism evidence="13 14">
    <name type="scientific">Genlisea aurea</name>
    <dbReference type="NCBI Taxonomy" id="192259"/>
    <lineage>
        <taxon>Eukaryota</taxon>
        <taxon>Viridiplantae</taxon>
        <taxon>Streptophyta</taxon>
        <taxon>Embryophyta</taxon>
        <taxon>Tracheophyta</taxon>
        <taxon>Spermatophyta</taxon>
        <taxon>Magnoliopsida</taxon>
        <taxon>eudicotyledons</taxon>
        <taxon>Gunneridae</taxon>
        <taxon>Pentapetalae</taxon>
        <taxon>asterids</taxon>
        <taxon>lamiids</taxon>
        <taxon>Lamiales</taxon>
        <taxon>Lentibulariaceae</taxon>
        <taxon>Genlisea</taxon>
    </lineage>
</organism>
<evidence type="ECO:0000256" key="4">
    <source>
        <dbReference type="ARBA" id="ARBA00022692"/>
    </source>
</evidence>
<dbReference type="PANTHER" id="PTHR31618">
    <property type="entry name" value="MECHANOSENSITIVE ION CHANNEL PROTEIN 5"/>
    <property type="match status" value="1"/>
</dbReference>
<dbReference type="InterPro" id="IPR016688">
    <property type="entry name" value="MscS-like_plants/fungi"/>
</dbReference>
<dbReference type="FunFam" id="2.30.30.60:FF:000003">
    <property type="entry name" value="Predicted mechanosensitive ion channel"/>
    <property type="match status" value="1"/>
</dbReference>
<keyword evidence="3" id="KW-0813">Transport</keyword>
<dbReference type="Gene3D" id="2.30.30.60">
    <property type="match status" value="1"/>
</dbReference>
<feature type="region of interest" description="Disordered" evidence="10">
    <location>
        <begin position="135"/>
        <end position="186"/>
    </location>
</feature>
<proteinExistence type="inferred from homology"/>
<feature type="compositionally biased region" description="Gly residues" evidence="10">
    <location>
        <begin position="163"/>
        <end position="172"/>
    </location>
</feature>
<evidence type="ECO:0000256" key="11">
    <source>
        <dbReference type="SAM" id="Phobius"/>
    </source>
</evidence>
<evidence type="ECO:0000256" key="9">
    <source>
        <dbReference type="PIRNR" id="PIRNR017209"/>
    </source>
</evidence>
<dbReference type="OrthoDB" id="544685at2759"/>
<comment type="subcellular location">
    <subcellularLocation>
        <location evidence="1">Membrane</location>
        <topology evidence="1">Multi-pass membrane protein</topology>
    </subcellularLocation>
</comment>
<dbReference type="GO" id="GO:0006820">
    <property type="term" value="P:monoatomic anion transport"/>
    <property type="evidence" value="ECO:0007669"/>
    <property type="project" value="TreeGrafter"/>
</dbReference>
<dbReference type="EMBL" id="AUSU01002980">
    <property type="protein sequence ID" value="EPS67679.1"/>
    <property type="molecule type" value="Genomic_DNA"/>
</dbReference>
<evidence type="ECO:0000259" key="12">
    <source>
        <dbReference type="Pfam" id="PF00924"/>
    </source>
</evidence>
<feature type="transmembrane region" description="Helical" evidence="11">
    <location>
        <begin position="310"/>
        <end position="330"/>
    </location>
</feature>
<evidence type="ECO:0000256" key="8">
    <source>
        <dbReference type="ARBA" id="ARBA00023303"/>
    </source>
</evidence>
<keyword evidence="4 11" id="KW-0812">Transmembrane</keyword>
<feature type="transmembrane region" description="Helical" evidence="11">
    <location>
        <begin position="196"/>
        <end position="220"/>
    </location>
</feature>
<evidence type="ECO:0000256" key="10">
    <source>
        <dbReference type="SAM" id="MobiDB-lite"/>
    </source>
</evidence>
<gene>
    <name evidence="13" type="ORF">M569_07093</name>
</gene>
<protein>
    <recommendedName>
        <fullName evidence="9">Mechanosensitive ion channel protein</fullName>
    </recommendedName>
</protein>
<evidence type="ECO:0000313" key="14">
    <source>
        <dbReference type="Proteomes" id="UP000015453"/>
    </source>
</evidence>
<evidence type="ECO:0000256" key="5">
    <source>
        <dbReference type="ARBA" id="ARBA00022989"/>
    </source>
</evidence>
<evidence type="ECO:0000256" key="7">
    <source>
        <dbReference type="ARBA" id="ARBA00023136"/>
    </source>
</evidence>
<feature type="transmembrane region" description="Helical" evidence="11">
    <location>
        <begin position="281"/>
        <end position="298"/>
    </location>
</feature>
<accession>S8CKG0</accession>
<dbReference type="GO" id="GO:0008381">
    <property type="term" value="F:mechanosensitive monoatomic ion channel activity"/>
    <property type="evidence" value="ECO:0007669"/>
    <property type="project" value="TreeGrafter"/>
</dbReference>
<evidence type="ECO:0000256" key="1">
    <source>
        <dbReference type="ARBA" id="ARBA00004141"/>
    </source>
</evidence>
<dbReference type="GO" id="GO:0050982">
    <property type="term" value="P:detection of mechanical stimulus"/>
    <property type="evidence" value="ECO:0007669"/>
    <property type="project" value="UniProtKB-ARBA"/>
</dbReference>
<keyword evidence="7 9" id="KW-0472">Membrane</keyword>
<comment type="caution">
    <text evidence="13">The sequence shown here is derived from an EMBL/GenBank/DDBJ whole genome shotgun (WGS) entry which is preliminary data.</text>
</comment>
<feature type="domain" description="Mechanosensitive ion channel MscS" evidence="12">
    <location>
        <begin position="621"/>
        <end position="681"/>
    </location>
</feature>
<keyword evidence="14" id="KW-1185">Reference proteome</keyword>
<evidence type="ECO:0000256" key="3">
    <source>
        <dbReference type="ARBA" id="ARBA00022448"/>
    </source>
</evidence>
<feature type="transmembrane region" description="Helical" evidence="11">
    <location>
        <begin position="573"/>
        <end position="593"/>
    </location>
</feature>
<dbReference type="AlphaFoldDB" id="S8CKG0"/>
<evidence type="ECO:0000313" key="13">
    <source>
        <dbReference type="EMBL" id="EPS67679.1"/>
    </source>
</evidence>
<keyword evidence="8" id="KW-0407">Ion channel</keyword>
<keyword evidence="5 11" id="KW-1133">Transmembrane helix</keyword>
<comment type="similarity">
    <text evidence="2 9">Belongs to the MscS (TC 1.A.23) family.</text>
</comment>
<reference evidence="13 14" key="1">
    <citation type="journal article" date="2013" name="BMC Genomics">
        <title>The miniature genome of a carnivorous plant Genlisea aurea contains a low number of genes and short non-coding sequences.</title>
        <authorList>
            <person name="Leushkin E.V."/>
            <person name="Sutormin R.A."/>
            <person name="Nabieva E.R."/>
            <person name="Penin A.A."/>
            <person name="Kondrashov A.S."/>
            <person name="Logacheva M.D."/>
        </authorList>
    </citation>
    <scope>NUCLEOTIDE SEQUENCE [LARGE SCALE GENOMIC DNA]</scope>
</reference>
<dbReference type="Pfam" id="PF00924">
    <property type="entry name" value="MS_channel_2nd"/>
    <property type="match status" value="1"/>
</dbReference>
<dbReference type="Proteomes" id="UP000015453">
    <property type="component" value="Unassembled WGS sequence"/>
</dbReference>